<evidence type="ECO:0008006" key="4">
    <source>
        <dbReference type="Google" id="ProtNLM"/>
    </source>
</evidence>
<proteinExistence type="predicted"/>
<accession>A0A5C2SER3</accession>
<organism evidence="2 3">
    <name type="scientific">Lentinus tigrinus ALCF2SS1-6</name>
    <dbReference type="NCBI Taxonomy" id="1328759"/>
    <lineage>
        <taxon>Eukaryota</taxon>
        <taxon>Fungi</taxon>
        <taxon>Dikarya</taxon>
        <taxon>Basidiomycota</taxon>
        <taxon>Agaricomycotina</taxon>
        <taxon>Agaricomycetes</taxon>
        <taxon>Polyporales</taxon>
        <taxon>Polyporaceae</taxon>
        <taxon>Lentinus</taxon>
    </lineage>
</organism>
<dbReference type="OrthoDB" id="3252135at2759"/>
<evidence type="ECO:0000313" key="3">
    <source>
        <dbReference type="Proteomes" id="UP000313359"/>
    </source>
</evidence>
<dbReference type="Proteomes" id="UP000313359">
    <property type="component" value="Unassembled WGS sequence"/>
</dbReference>
<evidence type="ECO:0000256" key="1">
    <source>
        <dbReference type="SAM" id="MobiDB-lite"/>
    </source>
</evidence>
<feature type="compositionally biased region" description="Pro residues" evidence="1">
    <location>
        <begin position="38"/>
        <end position="47"/>
    </location>
</feature>
<keyword evidence="3" id="KW-1185">Reference proteome</keyword>
<protein>
    <recommendedName>
        <fullName evidence="4">Arrestin-like N-terminal domain-containing protein</fullName>
    </recommendedName>
</protein>
<feature type="region of interest" description="Disordered" evidence="1">
    <location>
        <begin position="1"/>
        <end position="56"/>
    </location>
</feature>
<dbReference type="EMBL" id="ML122259">
    <property type="protein sequence ID" value="RPD62305.1"/>
    <property type="molecule type" value="Genomic_DNA"/>
</dbReference>
<dbReference type="AlphaFoldDB" id="A0A5C2SER3"/>
<evidence type="ECO:0000313" key="2">
    <source>
        <dbReference type="EMBL" id="RPD62305.1"/>
    </source>
</evidence>
<gene>
    <name evidence="2" type="ORF">L227DRAFT_609541</name>
</gene>
<reference evidence="2" key="1">
    <citation type="journal article" date="2018" name="Genome Biol. Evol.">
        <title>Genomics and development of Lentinus tigrinus, a white-rot wood-decaying mushroom with dimorphic fruiting bodies.</title>
        <authorList>
            <person name="Wu B."/>
            <person name="Xu Z."/>
            <person name="Knudson A."/>
            <person name="Carlson A."/>
            <person name="Chen N."/>
            <person name="Kovaka S."/>
            <person name="LaButti K."/>
            <person name="Lipzen A."/>
            <person name="Pennachio C."/>
            <person name="Riley R."/>
            <person name="Schakwitz W."/>
            <person name="Umezawa K."/>
            <person name="Ohm R.A."/>
            <person name="Grigoriev I.V."/>
            <person name="Nagy L.G."/>
            <person name="Gibbons J."/>
            <person name="Hibbett D."/>
        </authorList>
    </citation>
    <scope>NUCLEOTIDE SEQUENCE [LARGE SCALE GENOMIC DNA]</scope>
    <source>
        <strain evidence="2">ALCF2SS1-6</strain>
    </source>
</reference>
<feature type="compositionally biased region" description="Low complexity" evidence="1">
    <location>
        <begin position="14"/>
        <end position="30"/>
    </location>
</feature>
<name>A0A5C2SER3_9APHY</name>
<sequence>MTPIPRPRSSLFLRSHPTSPQRTSTPQPNSSKHKPVEDAPPLPPLPSILPLAPNRSLPPFPPPKADACGHYVRHSSRLTLLLSGQREGACMPAYSNGETIEGVLAIARPSGVLALDVKVEGMIHIQELAGTGASTVKTIDAKIYSWDASCHGSFPPRASFRYTLPATYRHLSSGKEYPLPPTYAEELHGIPGFIVKISYAVVVNLTLLREASTLWRGLSNVKVPFRYSPRTRPLIPGPFPSISEKTIDRPRTLFVYQMRSSRNDAPVIKVHLYLPSSPVCCYQEPIPFHVTVFADQLILDRFAEYRPMPSSFLPLSSSTLNLSYEAVQNQLSSRKAAHKCPLRLKVQRLTLVDAQSAGFSFASFYPRGRHEAVRSLAKRDEAVPDRSYMYSAQSIGHGVVHSASRGTNSVVWSGAIIIPPTGPGFCGGFEASGVQVADSIVLSLDPPPAYRSQYASLEEGIPIRLTSDTAKSQAGIPVSSL</sequence>